<sequence>MRVVTVTGDPPLRCVRAPRLASSLRGVSAVSRDSRSWSRADACPSSIGGKPWIIEQEIQQITTVAIPSPIDANGLLRGQPDAQSGLPS</sequence>
<protein>
    <submittedName>
        <fullName evidence="1">Uncharacterized protein</fullName>
    </submittedName>
</protein>
<feature type="non-terminal residue" evidence="1">
    <location>
        <position position="88"/>
    </location>
</feature>
<dbReference type="AlphaFoldDB" id="A0AA36C339"/>
<comment type="caution">
    <text evidence="1">The sequence shown here is derived from an EMBL/GenBank/DDBJ whole genome shotgun (WGS) entry which is preliminary data.</text>
</comment>
<organism evidence="1 2">
    <name type="scientific">Mesorhabditis spiculigera</name>
    <dbReference type="NCBI Taxonomy" id="96644"/>
    <lineage>
        <taxon>Eukaryota</taxon>
        <taxon>Metazoa</taxon>
        <taxon>Ecdysozoa</taxon>
        <taxon>Nematoda</taxon>
        <taxon>Chromadorea</taxon>
        <taxon>Rhabditida</taxon>
        <taxon>Rhabditina</taxon>
        <taxon>Rhabditomorpha</taxon>
        <taxon>Rhabditoidea</taxon>
        <taxon>Rhabditidae</taxon>
        <taxon>Mesorhabditinae</taxon>
        <taxon>Mesorhabditis</taxon>
    </lineage>
</organism>
<proteinExistence type="predicted"/>
<dbReference type="Proteomes" id="UP001177023">
    <property type="component" value="Unassembled WGS sequence"/>
</dbReference>
<reference evidence="1" key="1">
    <citation type="submission" date="2023-06" db="EMBL/GenBank/DDBJ databases">
        <authorList>
            <person name="Delattre M."/>
        </authorList>
    </citation>
    <scope>NUCLEOTIDE SEQUENCE</scope>
    <source>
        <strain evidence="1">AF72</strain>
    </source>
</reference>
<keyword evidence="2" id="KW-1185">Reference proteome</keyword>
<name>A0AA36C339_9BILA</name>
<evidence type="ECO:0000313" key="1">
    <source>
        <dbReference type="EMBL" id="CAJ0557297.1"/>
    </source>
</evidence>
<gene>
    <name evidence="1" type="ORF">MSPICULIGERA_LOCUS55</name>
</gene>
<accession>A0AA36C339</accession>
<evidence type="ECO:0000313" key="2">
    <source>
        <dbReference type="Proteomes" id="UP001177023"/>
    </source>
</evidence>
<dbReference type="EMBL" id="CATQJA010000002">
    <property type="protein sequence ID" value="CAJ0557297.1"/>
    <property type="molecule type" value="Genomic_DNA"/>
</dbReference>